<dbReference type="Pfam" id="PF00578">
    <property type="entry name" value="AhpC-TSA"/>
    <property type="match status" value="1"/>
</dbReference>
<feature type="signal peptide" evidence="2">
    <location>
        <begin position="1"/>
        <end position="22"/>
    </location>
</feature>
<feature type="domain" description="Thioredoxin" evidence="3">
    <location>
        <begin position="30"/>
        <end position="172"/>
    </location>
</feature>
<gene>
    <name evidence="4" type="ORF">H6A31_04235</name>
</gene>
<feature type="chain" id="PRO_5045639090" evidence="2">
    <location>
        <begin position="23"/>
        <end position="172"/>
    </location>
</feature>
<dbReference type="Gene3D" id="3.40.30.10">
    <property type="entry name" value="Glutaredoxin"/>
    <property type="match status" value="1"/>
</dbReference>
<protein>
    <submittedName>
        <fullName evidence="4">TlpA family protein disulfide reductase</fullName>
    </submittedName>
</protein>
<dbReference type="PANTHER" id="PTHR42852">
    <property type="entry name" value="THIOL:DISULFIDE INTERCHANGE PROTEIN DSBE"/>
    <property type="match status" value="1"/>
</dbReference>
<sequence length="172" mass="19494">MKSVRIWSLLCLIWMGVLAASAQDTGKEKLKVGDAMPAITLNSEVYGKVTPADLKGKVVLVSLFATWCGPCQLELAEVQKTLWPKYKDCKDFKLLVIGREHTDAELKKYNERKKFTFPLYPDPKREVFSLFADQTIPRAYLFGKDGKLIHASIGYTKAEFEELMKTIETALK</sequence>
<evidence type="ECO:0000256" key="2">
    <source>
        <dbReference type="SAM" id="SignalP"/>
    </source>
</evidence>
<dbReference type="SUPFAM" id="SSF52833">
    <property type="entry name" value="Thioredoxin-like"/>
    <property type="match status" value="1"/>
</dbReference>
<keyword evidence="1" id="KW-0676">Redox-active center</keyword>
<dbReference type="PROSITE" id="PS51352">
    <property type="entry name" value="THIOREDOXIN_2"/>
    <property type="match status" value="1"/>
</dbReference>
<dbReference type="EMBL" id="JACJJW010000007">
    <property type="protein sequence ID" value="MBM6757905.1"/>
    <property type="molecule type" value="Genomic_DNA"/>
</dbReference>
<dbReference type="PANTHER" id="PTHR42852:SF17">
    <property type="entry name" value="THIOREDOXIN-LIKE PROTEIN HI_1115"/>
    <property type="match status" value="1"/>
</dbReference>
<evidence type="ECO:0000256" key="1">
    <source>
        <dbReference type="ARBA" id="ARBA00023284"/>
    </source>
</evidence>
<dbReference type="CDD" id="cd02966">
    <property type="entry name" value="TlpA_like_family"/>
    <property type="match status" value="1"/>
</dbReference>
<keyword evidence="5" id="KW-1185">Reference proteome</keyword>
<reference evidence="4 5" key="1">
    <citation type="journal article" date="2021" name="Sci. Rep.">
        <title>The distribution of antibiotic resistance genes in chicken gut microbiota commensals.</title>
        <authorList>
            <person name="Juricova H."/>
            <person name="Matiasovicova J."/>
            <person name="Kubasova T."/>
            <person name="Cejkova D."/>
            <person name="Rychlik I."/>
        </authorList>
    </citation>
    <scope>NUCLEOTIDE SEQUENCE [LARGE SCALE GENOMIC DNA]</scope>
    <source>
        <strain evidence="4 5">An801</strain>
    </source>
</reference>
<dbReference type="RefSeq" id="WP_204475018.1">
    <property type="nucleotide sequence ID" value="NZ_JACJJW010000007.1"/>
</dbReference>
<dbReference type="PROSITE" id="PS00194">
    <property type="entry name" value="THIOREDOXIN_1"/>
    <property type="match status" value="1"/>
</dbReference>
<evidence type="ECO:0000313" key="4">
    <source>
        <dbReference type="EMBL" id="MBM6757905.1"/>
    </source>
</evidence>
<dbReference type="InterPro" id="IPR050553">
    <property type="entry name" value="Thioredoxin_ResA/DsbE_sf"/>
</dbReference>
<dbReference type="Proteomes" id="UP000703295">
    <property type="component" value="Unassembled WGS sequence"/>
</dbReference>
<dbReference type="InterPro" id="IPR000866">
    <property type="entry name" value="AhpC/TSA"/>
</dbReference>
<evidence type="ECO:0000259" key="3">
    <source>
        <dbReference type="PROSITE" id="PS51352"/>
    </source>
</evidence>
<organism evidence="4 5">
    <name type="scientific">Bacteroides mediterraneensis</name>
    <dbReference type="NCBI Taxonomy" id="1841856"/>
    <lineage>
        <taxon>Bacteria</taxon>
        <taxon>Pseudomonadati</taxon>
        <taxon>Bacteroidota</taxon>
        <taxon>Bacteroidia</taxon>
        <taxon>Bacteroidales</taxon>
        <taxon>Bacteroidaceae</taxon>
        <taxon>Bacteroides</taxon>
    </lineage>
</organism>
<dbReference type="InterPro" id="IPR036249">
    <property type="entry name" value="Thioredoxin-like_sf"/>
</dbReference>
<dbReference type="InterPro" id="IPR017937">
    <property type="entry name" value="Thioredoxin_CS"/>
</dbReference>
<keyword evidence="2" id="KW-0732">Signal</keyword>
<proteinExistence type="predicted"/>
<name>A0ABS2EUE8_9BACE</name>
<comment type="caution">
    <text evidence="4">The sequence shown here is derived from an EMBL/GenBank/DDBJ whole genome shotgun (WGS) entry which is preliminary data.</text>
</comment>
<dbReference type="InterPro" id="IPR013766">
    <property type="entry name" value="Thioredoxin_domain"/>
</dbReference>
<accession>A0ABS2EUE8</accession>
<evidence type="ECO:0000313" key="5">
    <source>
        <dbReference type="Proteomes" id="UP000703295"/>
    </source>
</evidence>